<evidence type="ECO:0000256" key="4">
    <source>
        <dbReference type="ARBA" id="ARBA00022679"/>
    </source>
</evidence>
<dbReference type="InterPro" id="IPR056761">
    <property type="entry name" value="Ufl1-like_C"/>
</dbReference>
<dbReference type="EMBL" id="JACMRX010000001">
    <property type="protein sequence ID" value="KAF7996884.1"/>
    <property type="molecule type" value="Genomic_DNA"/>
</dbReference>
<dbReference type="InterPro" id="IPR018611">
    <property type="entry name" value="Ufl1"/>
</dbReference>
<feature type="region of interest" description="Disordered" evidence="7">
    <location>
        <begin position="412"/>
        <end position="463"/>
    </location>
</feature>
<evidence type="ECO:0000256" key="3">
    <source>
        <dbReference type="ARBA" id="ARBA00014160"/>
    </source>
</evidence>
<dbReference type="GO" id="GO:0034976">
    <property type="term" value="P:response to endoplasmic reticulum stress"/>
    <property type="evidence" value="ECO:0007669"/>
    <property type="project" value="TreeGrafter"/>
</dbReference>
<sequence>MSSVDWDEIKRLAADFQKAQLSSTLQKLSESNCIEIILKLIETNLLDVIFTADGKEYITPQHLEKEIRDELYVCGGRINLVELSKILNVDLSHVKSIVSNIEKHNKNINIILGQVIDNNYKKKISLEINDKLNQIGYINVTELTLQYDLPTEFIQNLVEKELGNTVHGKQDKQDSRIFYTENFIAKNRAKIRGALSAITKPTPLTAILGQCNVPERIFFSILDNLHGAIEVPGVITGKHGNNGIYVPSIYSKSQTEWIDNFYKQNGYLEYDALTRLGISDSKNYIKRHFPQDELTLLDTVAIGPSIIDQIDANIEDVIATNSFIDIYPLLPSVFSPEDIETILKYKQKQSKSIFHIFSTTVIVSDEYLKILNKPLESIAEIKAKEFVDNGKWLQHIADNKIRSGSSRNIESIKIDKKDERRKKASSGKAGGGGQGRETKTKSTKKKYLHGKNNDYDSDDDNKLSKNNEKNELIFVTIDDLKKKLLNDDNLNDIDGFVDELCIYYQPKLNKIAYSLAEKLAQTTKTNNLSEIEDKLNMLMTNIKIFDKGIKCISSSKDTQIALTKYLMKTLATDFINELLKLAAQQNMIQFPNNLTTETRQKLLQELPQDVNEPLGNVHKAIIKNSIDDFLDSVEMALSSCCLVYRKFDKKREKSNVLEHRQALIEQLNQTQDVALALHLTTSILFTASTQCALHISGRHVSAILTFLQKHLDPTIVTKLLHFHDLVLQLLSSDDETIKETARSSLTEGLEELKNIANDFKKYVVTEKC</sequence>
<evidence type="ECO:0000259" key="9">
    <source>
        <dbReference type="Pfam" id="PF23659"/>
    </source>
</evidence>
<evidence type="ECO:0000256" key="5">
    <source>
        <dbReference type="ARBA" id="ARBA00022786"/>
    </source>
</evidence>
<dbReference type="PANTHER" id="PTHR31057">
    <property type="entry name" value="E3 UFM1-PROTEIN LIGASE 1"/>
    <property type="match status" value="1"/>
</dbReference>
<dbReference type="Pfam" id="PF09743">
    <property type="entry name" value="E3_UFM1_ligase"/>
    <property type="match status" value="1"/>
</dbReference>
<dbReference type="GO" id="GO:0005789">
    <property type="term" value="C:endoplasmic reticulum membrane"/>
    <property type="evidence" value="ECO:0007669"/>
    <property type="project" value="TreeGrafter"/>
</dbReference>
<evidence type="ECO:0000313" key="12">
    <source>
        <dbReference type="Proteomes" id="UP000639338"/>
    </source>
</evidence>
<comment type="function">
    <text evidence="1">E3 UFM1-protein ligase that mediates ufmylation of target proteins.</text>
</comment>
<keyword evidence="4" id="KW-0808">Transferase</keyword>
<dbReference type="GO" id="GO:1990592">
    <property type="term" value="P:protein K69-linked ufmylation"/>
    <property type="evidence" value="ECO:0007669"/>
    <property type="project" value="TreeGrafter"/>
</dbReference>
<dbReference type="Proteomes" id="UP000639338">
    <property type="component" value="Unassembled WGS sequence"/>
</dbReference>
<dbReference type="InterPro" id="IPR056579">
    <property type="entry name" value="Ufl1_N"/>
</dbReference>
<protein>
    <recommendedName>
        <fullName evidence="3">E3 UFM1-protein ligase 1 homolog</fullName>
    </recommendedName>
    <alternativeName>
        <fullName evidence="6">E3 UFM1-protein transferase 1 homolog</fullName>
    </alternativeName>
</protein>
<dbReference type="OrthoDB" id="10258297at2759"/>
<accession>A0A835CUC2</accession>
<evidence type="ECO:0000256" key="1">
    <source>
        <dbReference type="ARBA" id="ARBA00003950"/>
    </source>
</evidence>
<evidence type="ECO:0000256" key="6">
    <source>
        <dbReference type="ARBA" id="ARBA00030452"/>
    </source>
</evidence>
<dbReference type="PANTHER" id="PTHR31057:SF0">
    <property type="entry name" value="E3 UFM1-PROTEIN LIGASE 1"/>
    <property type="match status" value="1"/>
</dbReference>
<dbReference type="Pfam" id="PF25041">
    <property type="entry name" value="UFL1_C"/>
    <property type="match status" value="1"/>
</dbReference>
<evidence type="ECO:0000259" key="10">
    <source>
        <dbReference type="Pfam" id="PF25041"/>
    </source>
</evidence>
<evidence type="ECO:0000259" key="8">
    <source>
        <dbReference type="Pfam" id="PF09743"/>
    </source>
</evidence>
<comment type="caution">
    <text evidence="11">The sequence shown here is derived from an EMBL/GenBank/DDBJ whole genome shotgun (WGS) entry which is preliminary data.</text>
</comment>
<reference evidence="11 12" key="1">
    <citation type="submission" date="2020-08" db="EMBL/GenBank/DDBJ databases">
        <title>Aphidius gifuensis genome sequencing and assembly.</title>
        <authorList>
            <person name="Du Z."/>
        </authorList>
    </citation>
    <scope>NUCLEOTIDE SEQUENCE [LARGE SCALE GENOMIC DNA]</scope>
    <source>
        <strain evidence="11">YNYX2018</strain>
        <tissue evidence="11">Adults</tissue>
    </source>
</reference>
<comment type="similarity">
    <text evidence="2">Belongs to the UFL1 family.</text>
</comment>
<evidence type="ECO:0000256" key="7">
    <source>
        <dbReference type="SAM" id="MobiDB-lite"/>
    </source>
</evidence>
<feature type="domain" description="E3 UFM1-protein ligase-like C-terminal" evidence="10">
    <location>
        <begin position="652"/>
        <end position="754"/>
    </location>
</feature>
<dbReference type="Pfam" id="PF23659">
    <property type="entry name" value="UFL1"/>
    <property type="match status" value="1"/>
</dbReference>
<dbReference type="GO" id="GO:0061666">
    <property type="term" value="F:UFM1 ligase activity"/>
    <property type="evidence" value="ECO:0007669"/>
    <property type="project" value="InterPro"/>
</dbReference>
<evidence type="ECO:0000313" key="11">
    <source>
        <dbReference type="EMBL" id="KAF7996884.1"/>
    </source>
</evidence>
<feature type="domain" description="E3 UFM1-protein ligase 1-like" evidence="9">
    <location>
        <begin position="529"/>
        <end position="646"/>
    </location>
</feature>
<name>A0A835CUC2_APHGI</name>
<gene>
    <name evidence="11" type="ORF">HCN44_002530</name>
</gene>
<keyword evidence="5" id="KW-0833">Ubl conjugation pathway</keyword>
<dbReference type="InterPro" id="IPR056580">
    <property type="entry name" value="Ufl1_dom"/>
</dbReference>
<dbReference type="AlphaFoldDB" id="A0A835CUC2"/>
<proteinExistence type="inferred from homology"/>
<keyword evidence="12" id="KW-1185">Reference proteome</keyword>
<evidence type="ECO:0000256" key="2">
    <source>
        <dbReference type="ARBA" id="ARBA00010789"/>
    </source>
</evidence>
<organism evidence="11 12">
    <name type="scientific">Aphidius gifuensis</name>
    <name type="common">Parasitoid wasp</name>
    <dbReference type="NCBI Taxonomy" id="684658"/>
    <lineage>
        <taxon>Eukaryota</taxon>
        <taxon>Metazoa</taxon>
        <taxon>Ecdysozoa</taxon>
        <taxon>Arthropoda</taxon>
        <taxon>Hexapoda</taxon>
        <taxon>Insecta</taxon>
        <taxon>Pterygota</taxon>
        <taxon>Neoptera</taxon>
        <taxon>Endopterygota</taxon>
        <taxon>Hymenoptera</taxon>
        <taxon>Apocrita</taxon>
        <taxon>Ichneumonoidea</taxon>
        <taxon>Braconidae</taxon>
        <taxon>Aphidiinae</taxon>
        <taxon>Aphidius</taxon>
    </lineage>
</organism>
<feature type="domain" description="E3 UFM1-protein ligase 1-like N-terminal" evidence="8">
    <location>
        <begin position="8"/>
        <end position="285"/>
    </location>
</feature>
<dbReference type="GO" id="GO:0032434">
    <property type="term" value="P:regulation of proteasomal ubiquitin-dependent protein catabolic process"/>
    <property type="evidence" value="ECO:0007669"/>
    <property type="project" value="TreeGrafter"/>
</dbReference>
<dbReference type="Pfam" id="PF25870">
    <property type="entry name" value="WHD_UFL1_5th"/>
    <property type="match status" value="1"/>
</dbReference>